<dbReference type="FunFam" id="3.40.50.2300:FF:000682">
    <property type="entry name" value="Vomeronasal 2 receptor, x4"/>
    <property type="match status" value="1"/>
</dbReference>
<keyword evidence="9" id="KW-0675">Receptor</keyword>
<reference evidence="15" key="1">
    <citation type="submission" date="2025-08" db="UniProtKB">
        <authorList>
            <consortium name="RefSeq"/>
        </authorList>
    </citation>
    <scope>IDENTIFICATION</scope>
    <source>
        <tissue evidence="15">Brain</tissue>
    </source>
</reference>
<gene>
    <name evidence="15" type="primary">LOC108899745</name>
</gene>
<keyword evidence="5" id="KW-0732">Signal</keyword>
<dbReference type="Pfam" id="PF07562">
    <property type="entry name" value="NCD3G"/>
    <property type="match status" value="1"/>
</dbReference>
<keyword evidence="11" id="KW-0807">Transducer</keyword>
<evidence type="ECO:0000256" key="4">
    <source>
        <dbReference type="ARBA" id="ARBA00022692"/>
    </source>
</evidence>
<dbReference type="InterPro" id="IPR028082">
    <property type="entry name" value="Peripla_BP_I"/>
</dbReference>
<dbReference type="InterPro" id="IPR000337">
    <property type="entry name" value="GPCR_3"/>
</dbReference>
<feature type="transmembrane region" description="Helical" evidence="12">
    <location>
        <begin position="21"/>
        <end position="41"/>
    </location>
</feature>
<comment type="similarity">
    <text evidence="2">Belongs to the G-protein coupled receptor 3 family.</text>
</comment>
<evidence type="ECO:0000256" key="6">
    <source>
        <dbReference type="ARBA" id="ARBA00022989"/>
    </source>
</evidence>
<feature type="transmembrane region" description="Helical" evidence="12">
    <location>
        <begin position="622"/>
        <end position="646"/>
    </location>
</feature>
<evidence type="ECO:0000256" key="2">
    <source>
        <dbReference type="ARBA" id="ARBA00007242"/>
    </source>
</evidence>
<evidence type="ECO:0000313" key="14">
    <source>
        <dbReference type="Proteomes" id="UP000694890"/>
    </source>
</evidence>
<dbReference type="SUPFAM" id="SSF53822">
    <property type="entry name" value="Periplasmic binding protein-like I"/>
    <property type="match status" value="1"/>
</dbReference>
<evidence type="ECO:0000256" key="11">
    <source>
        <dbReference type="ARBA" id="ARBA00023224"/>
    </source>
</evidence>
<dbReference type="GO" id="GO:0005886">
    <property type="term" value="C:plasma membrane"/>
    <property type="evidence" value="ECO:0007669"/>
    <property type="project" value="UniProtKB-SubCell"/>
</dbReference>
<evidence type="ECO:0000313" key="15">
    <source>
        <dbReference type="RefSeq" id="XP_050921367.1"/>
    </source>
</evidence>
<dbReference type="AlphaFoldDB" id="A0AAJ8AXD9"/>
<dbReference type="FunFam" id="3.40.50.2300:FF:000016">
    <property type="entry name" value="Taste 1 receptor member 2"/>
    <property type="match status" value="1"/>
</dbReference>
<keyword evidence="3" id="KW-1003">Cell membrane</keyword>
<feature type="transmembrane region" description="Helical" evidence="12">
    <location>
        <begin position="658"/>
        <end position="680"/>
    </location>
</feature>
<dbReference type="RefSeq" id="XP_050921367.1">
    <property type="nucleotide sequence ID" value="XM_051065410.1"/>
</dbReference>
<dbReference type="GeneID" id="108899745"/>
<dbReference type="FunFam" id="2.10.50.30:FF:000002">
    <property type="entry name" value="Vomeronasal 2 receptor, h1"/>
    <property type="match status" value="1"/>
</dbReference>
<dbReference type="InterPro" id="IPR011500">
    <property type="entry name" value="GPCR_3_9-Cys_dom"/>
</dbReference>
<feature type="transmembrane region" description="Helical" evidence="12">
    <location>
        <begin position="737"/>
        <end position="757"/>
    </location>
</feature>
<evidence type="ECO:0000256" key="1">
    <source>
        <dbReference type="ARBA" id="ARBA00004651"/>
    </source>
</evidence>
<keyword evidence="4 12" id="KW-0812">Transmembrane</keyword>
<dbReference type="Pfam" id="PF01094">
    <property type="entry name" value="ANF_receptor"/>
    <property type="match status" value="1"/>
</dbReference>
<evidence type="ECO:0000256" key="3">
    <source>
        <dbReference type="ARBA" id="ARBA00022475"/>
    </source>
</evidence>
<dbReference type="PROSITE" id="PS50259">
    <property type="entry name" value="G_PROTEIN_RECEP_F3_4"/>
    <property type="match status" value="1"/>
</dbReference>
<proteinExistence type="inferred from homology"/>
<organism evidence="14 15">
    <name type="scientific">Lates calcarifer</name>
    <name type="common">Barramundi</name>
    <name type="synonym">Holocentrus calcarifer</name>
    <dbReference type="NCBI Taxonomy" id="8187"/>
    <lineage>
        <taxon>Eukaryota</taxon>
        <taxon>Metazoa</taxon>
        <taxon>Chordata</taxon>
        <taxon>Craniata</taxon>
        <taxon>Vertebrata</taxon>
        <taxon>Euteleostomi</taxon>
        <taxon>Actinopterygii</taxon>
        <taxon>Neopterygii</taxon>
        <taxon>Teleostei</taxon>
        <taxon>Neoteleostei</taxon>
        <taxon>Acanthomorphata</taxon>
        <taxon>Carangaria</taxon>
        <taxon>Carangaria incertae sedis</taxon>
        <taxon>Centropomidae</taxon>
        <taxon>Lates</taxon>
    </lineage>
</organism>
<dbReference type="Gene3D" id="3.40.50.2300">
    <property type="match status" value="2"/>
</dbReference>
<dbReference type="Proteomes" id="UP000694890">
    <property type="component" value="Linkage group LG21"/>
</dbReference>
<dbReference type="Pfam" id="PF00003">
    <property type="entry name" value="7tm_3"/>
    <property type="match status" value="1"/>
</dbReference>
<dbReference type="GO" id="GO:0004930">
    <property type="term" value="F:G protein-coupled receptor activity"/>
    <property type="evidence" value="ECO:0007669"/>
    <property type="project" value="UniProtKB-KW"/>
</dbReference>
<dbReference type="PROSITE" id="PS00981">
    <property type="entry name" value="G_PROTEIN_RECEP_F3_3"/>
    <property type="match status" value="1"/>
</dbReference>
<dbReference type="CDD" id="cd15283">
    <property type="entry name" value="7tmC_V2R_pheromone"/>
    <property type="match status" value="1"/>
</dbReference>
<feature type="transmembrane region" description="Helical" evidence="12">
    <location>
        <begin position="849"/>
        <end position="872"/>
    </location>
</feature>
<keyword evidence="6 12" id="KW-1133">Transmembrane helix</keyword>
<dbReference type="KEGG" id="lcf:108899745"/>
<dbReference type="InterPro" id="IPR001828">
    <property type="entry name" value="ANF_lig-bd_rcpt"/>
</dbReference>
<dbReference type="CDD" id="cd06364">
    <property type="entry name" value="PBP1_CaSR"/>
    <property type="match status" value="1"/>
</dbReference>
<dbReference type="InterPro" id="IPR038550">
    <property type="entry name" value="GPCR_3_9-Cys_sf"/>
</dbReference>
<dbReference type="PRINTS" id="PR01535">
    <property type="entry name" value="VOMERONASL2R"/>
</dbReference>
<dbReference type="PANTHER" id="PTHR24061:SF418">
    <property type="entry name" value="C-FAMILY ODORANT RECEPTOR OLFCQ19-RELATED"/>
    <property type="match status" value="1"/>
</dbReference>
<keyword evidence="10" id="KW-0325">Glycoprotein</keyword>
<evidence type="ECO:0000256" key="10">
    <source>
        <dbReference type="ARBA" id="ARBA00023180"/>
    </source>
</evidence>
<sequence>MTGLRKGVNQTKVMWTLLDTNLLLLMLLYLYFFSAVSSSLYSSLCQLQGEFHLNGMHKDGDVVLGGLFEIHFFSNYPDLSFTSEPQQPTCYGFDILGFRQALTMAFAIDEINRNSNLLPNVTLGYSLYDNCVQLGIGFHAALSLASGQEEQVLLHETCVGTPPVLGIVGDSSSTRSIAISTVLGLYRVPMVSYFATCSCLSDRQKFPSFFRTIPSDAFQVHAMIQILKRFSWTWTGLLLSDDDYGLNAAQSFQSDLGSSGGGCLAYTEILPWGDNPAELKRIVDVMKKSTARVVIVFAHESHMINLMEEVVRQNVTGLQWIASEAWTSAAVLQTPRLMPYLGGTLGIAIRRGEIPGLRNFLLQIRPDPHHNNSYENNMVNQFWEHTFQCRFAPPPAGWVEAGGALCTGLEDLENVETELLDISNLRPEYNVYKAVYSLAYALDNMLQCEPGRGPFSGHSCGNLQTLEPWQLVYYLEKVNFTTPFGDQVSFDGNGDVLPIYDIMNWQWLPDGRTKLQTVGEVKKSAFKGEELKLDEDRIFWNFESKEPPQSVCSESCPPGTRMARKKGEPECCFYCIPCSEGKTSNKTDSMECTSCPEDFWSSSQRDLCVPKITEFLSYHDPLGIFLTATSLLGTFICIVVLGIFIYHRRTPVVRANNSELSFQLLLSLKLCFLCSLLFIGRPRLWTCQLRHAVFGISFVLCVSCILVKTMVVLAVFKASKPGGETSLKWFGVVQQRLTVLVLTSFQAAICTAWLVTASPSPHKNTEYHNDKIVYECIVGSPVGFAVLLGYIGLLAILSFLIAFLSRNLPDSFNEAKFITFSMLIFCAVWVAFVPAYISSPGKYADAVEVFAILASSFGLLMALFGPKCYIILLRPERNTKKAIMGRGIHS</sequence>
<evidence type="ECO:0000259" key="13">
    <source>
        <dbReference type="PROSITE" id="PS50259"/>
    </source>
</evidence>
<feature type="transmembrane region" description="Helical" evidence="12">
    <location>
        <begin position="817"/>
        <end position="837"/>
    </location>
</feature>
<evidence type="ECO:0000256" key="12">
    <source>
        <dbReference type="SAM" id="Phobius"/>
    </source>
</evidence>
<dbReference type="InterPro" id="IPR004073">
    <property type="entry name" value="GPCR_3_vmron_rcpt_2"/>
</dbReference>
<evidence type="ECO:0000256" key="8">
    <source>
        <dbReference type="ARBA" id="ARBA00023136"/>
    </source>
</evidence>
<evidence type="ECO:0000256" key="7">
    <source>
        <dbReference type="ARBA" id="ARBA00023040"/>
    </source>
</evidence>
<feature type="domain" description="G-protein coupled receptors family 3 profile" evidence="13">
    <location>
        <begin position="622"/>
        <end position="887"/>
    </location>
</feature>
<evidence type="ECO:0000256" key="9">
    <source>
        <dbReference type="ARBA" id="ARBA00023170"/>
    </source>
</evidence>
<dbReference type="Gene3D" id="2.10.50.30">
    <property type="entry name" value="GPCR, family 3, nine cysteines domain"/>
    <property type="match status" value="1"/>
</dbReference>
<keyword evidence="7" id="KW-0297">G-protein coupled receptor</keyword>
<dbReference type="PANTHER" id="PTHR24061">
    <property type="entry name" value="CALCIUM-SENSING RECEPTOR-RELATED"/>
    <property type="match status" value="1"/>
</dbReference>
<accession>A0AAJ8AXD9</accession>
<comment type="subcellular location">
    <subcellularLocation>
        <location evidence="1">Cell membrane</location>
        <topology evidence="1">Multi-pass membrane protein</topology>
    </subcellularLocation>
</comment>
<name>A0AAJ8AXD9_LATCA</name>
<dbReference type="InterPro" id="IPR000068">
    <property type="entry name" value="GPCR_3_Ca_sens_rcpt-rel"/>
</dbReference>
<protein>
    <submittedName>
        <fullName evidence="15">Extracellular calcium-sensing receptor-like</fullName>
    </submittedName>
</protein>
<evidence type="ECO:0000256" key="5">
    <source>
        <dbReference type="ARBA" id="ARBA00022729"/>
    </source>
</evidence>
<dbReference type="PRINTS" id="PR00248">
    <property type="entry name" value="GPCRMGR"/>
</dbReference>
<feature type="transmembrane region" description="Helical" evidence="12">
    <location>
        <begin position="692"/>
        <end position="716"/>
    </location>
</feature>
<dbReference type="InterPro" id="IPR017979">
    <property type="entry name" value="GPCR_3_CS"/>
</dbReference>
<keyword evidence="8 12" id="KW-0472">Membrane</keyword>
<feature type="transmembrane region" description="Helical" evidence="12">
    <location>
        <begin position="777"/>
        <end position="805"/>
    </location>
</feature>
<dbReference type="InterPro" id="IPR017978">
    <property type="entry name" value="GPCR_3_C"/>
</dbReference>